<dbReference type="InterPro" id="IPR038765">
    <property type="entry name" value="Papain-like_cys_pep_sf"/>
</dbReference>
<dbReference type="Proteomes" id="UP001151582">
    <property type="component" value="Unassembled WGS sequence"/>
</dbReference>
<name>A0A9W8B2H5_9FUNG</name>
<evidence type="ECO:0000256" key="1">
    <source>
        <dbReference type="ARBA" id="ARBA00005234"/>
    </source>
</evidence>
<keyword evidence="8" id="KW-1185">Reference proteome</keyword>
<dbReference type="Pfam" id="PF02902">
    <property type="entry name" value="Peptidase_C48"/>
    <property type="match status" value="1"/>
</dbReference>
<feature type="compositionally biased region" description="Low complexity" evidence="5">
    <location>
        <begin position="128"/>
        <end position="140"/>
    </location>
</feature>
<sequence>MTKRMRASEDHVYQTMGDAPNAAADFGTDARHPSKRSRSGASELFTKVVGWVKSIFSEADSALPERGVADIPQDAIYDPPPHIPGAWPGRQPFMSTADLLCHSATQPAPARLKLLGEKSEATANRNLSRSSPISISSDSSELAGPPHRPMATTQTRLQSMIPNVWNNSATTFLWARPQSLANFNKVSALDDRQHLPTRSPSVLSSRRGSPRHRYQPRTQPHRTLYSPAIRKTHARPAVQRQRLGELISLYSPTTTRTRATSSLASRDSNALQFPLFGTSTVASRPSSQSLLGRGSFAARHTLSSHQPSSVATPQLFSPSPASLTTQRLDSYQWLSHLATQVRSSLAYRSPVPSIARPETPQFTKLLAKEAHLNQELAKLQVAIPTRPTVDNFPPLPPTALDEIQRALHRPLVVEAFNIPIRGTDLVTLTKDQWLNDEVINFYFSLIVARSQDSNHFPSLHTFNTFFYPKLCDQGYRTVRRWTKRVDIFAKDMVILPIHLPAHWTCAVINFTRKRIEYYDSMLMDNPTLFATLREYLQAEHLDKKQADFDLSGWTDWCPKDIPRQYNGFDCGVFACIFAEFASREEPFTFDQGRMKYLRQRMMYEILHTRLLVQA</sequence>
<evidence type="ECO:0000256" key="3">
    <source>
        <dbReference type="ARBA" id="ARBA00022801"/>
    </source>
</evidence>
<reference evidence="7" key="1">
    <citation type="submission" date="2022-07" db="EMBL/GenBank/DDBJ databases">
        <title>Phylogenomic reconstructions and comparative analyses of Kickxellomycotina fungi.</title>
        <authorList>
            <person name="Reynolds N.K."/>
            <person name="Stajich J.E."/>
            <person name="Barry K."/>
            <person name="Grigoriev I.V."/>
            <person name="Crous P."/>
            <person name="Smith M.E."/>
        </authorList>
    </citation>
    <scope>NUCLEOTIDE SEQUENCE</scope>
    <source>
        <strain evidence="7">RSA 567</strain>
    </source>
</reference>
<dbReference type="EMBL" id="JANBQB010000172">
    <property type="protein sequence ID" value="KAJ1980369.1"/>
    <property type="molecule type" value="Genomic_DNA"/>
</dbReference>
<feature type="domain" description="Ubiquitin-like protease family profile" evidence="6">
    <location>
        <begin position="418"/>
        <end position="581"/>
    </location>
</feature>
<dbReference type="GO" id="GO:0016929">
    <property type="term" value="F:deSUMOylase activity"/>
    <property type="evidence" value="ECO:0007669"/>
    <property type="project" value="TreeGrafter"/>
</dbReference>
<dbReference type="GO" id="GO:0060255">
    <property type="term" value="P:regulation of macromolecule metabolic process"/>
    <property type="evidence" value="ECO:0007669"/>
    <property type="project" value="UniProtKB-ARBA"/>
</dbReference>
<feature type="region of interest" description="Disordered" evidence="5">
    <location>
        <begin position="19"/>
        <end position="40"/>
    </location>
</feature>
<dbReference type="Gene3D" id="3.40.395.10">
    <property type="entry name" value="Adenoviral Proteinase, Chain A"/>
    <property type="match status" value="1"/>
</dbReference>
<comment type="caution">
    <text evidence="7">The sequence shown here is derived from an EMBL/GenBank/DDBJ whole genome shotgun (WGS) entry which is preliminary data.</text>
</comment>
<protein>
    <submittedName>
        <fullName evidence="7">SUMO1 sentrin specific peptidase 1</fullName>
        <ecNumber evidence="7">3.4.22.68</ecNumber>
    </submittedName>
</protein>
<dbReference type="FunFam" id="3.40.395.10:FF:000001">
    <property type="entry name" value="Sentrin-specific protease 1"/>
    <property type="match status" value="1"/>
</dbReference>
<dbReference type="OrthoDB" id="1939479at2759"/>
<accession>A0A9W8B2H5</accession>
<dbReference type="GO" id="GO:0005634">
    <property type="term" value="C:nucleus"/>
    <property type="evidence" value="ECO:0007669"/>
    <property type="project" value="TreeGrafter"/>
</dbReference>
<dbReference type="SUPFAM" id="SSF54001">
    <property type="entry name" value="Cysteine proteinases"/>
    <property type="match status" value="1"/>
</dbReference>
<comment type="similarity">
    <text evidence="1">Belongs to the peptidase C48 family.</text>
</comment>
<dbReference type="GO" id="GO:0080090">
    <property type="term" value="P:regulation of primary metabolic process"/>
    <property type="evidence" value="ECO:0007669"/>
    <property type="project" value="UniProtKB-ARBA"/>
</dbReference>
<dbReference type="EC" id="3.4.22.68" evidence="7"/>
<dbReference type="GO" id="GO:0006508">
    <property type="term" value="P:proteolysis"/>
    <property type="evidence" value="ECO:0007669"/>
    <property type="project" value="UniProtKB-KW"/>
</dbReference>
<dbReference type="GO" id="GO:0016926">
    <property type="term" value="P:protein desumoylation"/>
    <property type="evidence" value="ECO:0007669"/>
    <property type="project" value="TreeGrafter"/>
</dbReference>
<dbReference type="InterPro" id="IPR003653">
    <property type="entry name" value="Peptidase_C48_C"/>
</dbReference>
<keyword evidence="4" id="KW-0788">Thiol protease</keyword>
<keyword evidence="2" id="KW-0645">Protease</keyword>
<evidence type="ECO:0000313" key="7">
    <source>
        <dbReference type="EMBL" id="KAJ1980369.1"/>
    </source>
</evidence>
<evidence type="ECO:0000256" key="4">
    <source>
        <dbReference type="ARBA" id="ARBA00022807"/>
    </source>
</evidence>
<feature type="region of interest" description="Disordered" evidence="5">
    <location>
        <begin position="191"/>
        <end position="218"/>
    </location>
</feature>
<evidence type="ECO:0000313" key="8">
    <source>
        <dbReference type="Proteomes" id="UP001151582"/>
    </source>
</evidence>
<keyword evidence="3 7" id="KW-0378">Hydrolase</keyword>
<dbReference type="PANTHER" id="PTHR12606">
    <property type="entry name" value="SENTRIN/SUMO-SPECIFIC PROTEASE"/>
    <property type="match status" value="1"/>
</dbReference>
<evidence type="ECO:0000256" key="2">
    <source>
        <dbReference type="ARBA" id="ARBA00022670"/>
    </source>
</evidence>
<evidence type="ECO:0000259" key="6">
    <source>
        <dbReference type="PROSITE" id="PS50600"/>
    </source>
</evidence>
<feature type="region of interest" description="Disordered" evidence="5">
    <location>
        <begin position="122"/>
        <end position="150"/>
    </location>
</feature>
<gene>
    <name evidence="7" type="primary">SENP1</name>
    <name evidence="7" type="ORF">H4R34_002482</name>
</gene>
<dbReference type="AlphaFoldDB" id="A0A9W8B2H5"/>
<organism evidence="7 8">
    <name type="scientific">Dimargaris verticillata</name>
    <dbReference type="NCBI Taxonomy" id="2761393"/>
    <lineage>
        <taxon>Eukaryota</taxon>
        <taxon>Fungi</taxon>
        <taxon>Fungi incertae sedis</taxon>
        <taxon>Zoopagomycota</taxon>
        <taxon>Kickxellomycotina</taxon>
        <taxon>Dimargaritomycetes</taxon>
        <taxon>Dimargaritales</taxon>
        <taxon>Dimargaritaceae</taxon>
        <taxon>Dimargaris</taxon>
    </lineage>
</organism>
<dbReference type="PROSITE" id="PS50600">
    <property type="entry name" value="ULP_PROTEASE"/>
    <property type="match status" value="1"/>
</dbReference>
<feature type="compositionally biased region" description="Polar residues" evidence="5">
    <location>
        <begin position="196"/>
        <end position="207"/>
    </location>
</feature>
<dbReference type="PANTHER" id="PTHR12606:SF141">
    <property type="entry name" value="GH15225P-RELATED"/>
    <property type="match status" value="1"/>
</dbReference>
<proteinExistence type="inferred from homology"/>
<evidence type="ECO:0000256" key="5">
    <source>
        <dbReference type="SAM" id="MobiDB-lite"/>
    </source>
</evidence>